<protein>
    <recommendedName>
        <fullName evidence="4">Porin domain-containing protein</fullName>
    </recommendedName>
</protein>
<feature type="chain" id="PRO_5008673361" description="Porin domain-containing protein" evidence="1">
    <location>
        <begin position="20"/>
        <end position="389"/>
    </location>
</feature>
<keyword evidence="1" id="KW-0732">Signal</keyword>
<keyword evidence="3" id="KW-1185">Reference proteome</keyword>
<sequence>MRCSIIASALIIASAPLGAVEFQGELGIDHRYFTEKGQFGQGQNQTSFSISPELYWENNDGDVSFLFKPFYRRDNLDGARSHGDIREAMLTYYSDNYEWKAGIGKVFWGVTESQHLVDVINQSDFVESIDGEVKLGQPMLSLGAETETGFWEVFVLPYFRERTYADKEGRLSLPGFAELTTRYESSREEQHTDIAVRYTTSFGDTDLGLSAFKGTNRDPFLQPSVVNGQVVPSLYYAQMTQFGVDLQTITGSWLWKLEAITRDSLENHHALVAGFEYSMVTDTGYDVGLLAEYLYDDRDGKNQVIWQNDIFAGIRWALNDVDGTELLVGGTVDTEDSDSTMLSVEASGRINNSLSWNLTAGLFNSSDPTDPLVSLKQDDYVELGLRYYF</sequence>
<organism evidence="2 3">
    <name type="scientific">Veronia pacifica</name>
    <dbReference type="NCBI Taxonomy" id="1080227"/>
    <lineage>
        <taxon>Bacteria</taxon>
        <taxon>Pseudomonadati</taxon>
        <taxon>Pseudomonadota</taxon>
        <taxon>Gammaproteobacteria</taxon>
        <taxon>Vibrionales</taxon>
        <taxon>Vibrionaceae</taxon>
        <taxon>Veronia</taxon>
    </lineage>
</organism>
<evidence type="ECO:0000313" key="2">
    <source>
        <dbReference type="EMBL" id="ODA35946.1"/>
    </source>
</evidence>
<dbReference type="STRING" id="1080227.A8L45_02650"/>
<evidence type="ECO:0000256" key="1">
    <source>
        <dbReference type="SAM" id="SignalP"/>
    </source>
</evidence>
<gene>
    <name evidence="2" type="ORF">A8L45_02650</name>
</gene>
<comment type="caution">
    <text evidence="2">The sequence shown here is derived from an EMBL/GenBank/DDBJ whole genome shotgun (WGS) entry which is preliminary data.</text>
</comment>
<dbReference type="EMBL" id="LYBM01000002">
    <property type="protein sequence ID" value="ODA35946.1"/>
    <property type="molecule type" value="Genomic_DNA"/>
</dbReference>
<evidence type="ECO:0000313" key="3">
    <source>
        <dbReference type="Proteomes" id="UP000094936"/>
    </source>
</evidence>
<evidence type="ECO:0008006" key="4">
    <source>
        <dbReference type="Google" id="ProtNLM"/>
    </source>
</evidence>
<dbReference type="OrthoDB" id="1188513at2"/>
<dbReference type="Proteomes" id="UP000094936">
    <property type="component" value="Unassembled WGS sequence"/>
</dbReference>
<name>A0A1C3ERU6_9GAMM</name>
<feature type="signal peptide" evidence="1">
    <location>
        <begin position="1"/>
        <end position="19"/>
    </location>
</feature>
<dbReference type="RefSeq" id="WP_068898928.1">
    <property type="nucleotide sequence ID" value="NZ_LYBM01000002.1"/>
</dbReference>
<dbReference type="AlphaFoldDB" id="A0A1C3ERU6"/>
<accession>A0A1C3ERU6</accession>
<reference evidence="2 3" key="1">
    <citation type="submission" date="2016-05" db="EMBL/GenBank/DDBJ databases">
        <title>Genomic Taxonomy of the Vibrionaceae.</title>
        <authorList>
            <person name="Gomez-Gil B."/>
            <person name="Enciso-Ibarra J."/>
        </authorList>
    </citation>
    <scope>NUCLEOTIDE SEQUENCE [LARGE SCALE GENOMIC DNA]</scope>
    <source>
        <strain evidence="2 3">CAIM 1920</strain>
    </source>
</reference>
<proteinExistence type="predicted"/>